<dbReference type="Pfam" id="PF01852">
    <property type="entry name" value="START"/>
    <property type="match status" value="1"/>
</dbReference>
<proteinExistence type="predicted"/>
<organism evidence="3 4">
    <name type="scientific">Hemibagrus guttatus</name>
    <dbReference type="NCBI Taxonomy" id="175788"/>
    <lineage>
        <taxon>Eukaryota</taxon>
        <taxon>Metazoa</taxon>
        <taxon>Chordata</taxon>
        <taxon>Craniata</taxon>
        <taxon>Vertebrata</taxon>
        <taxon>Euteleostomi</taxon>
        <taxon>Actinopterygii</taxon>
        <taxon>Neopterygii</taxon>
        <taxon>Teleostei</taxon>
        <taxon>Ostariophysi</taxon>
        <taxon>Siluriformes</taxon>
        <taxon>Bagridae</taxon>
        <taxon>Hemibagrus</taxon>
    </lineage>
</organism>
<dbReference type="GO" id="GO:0005737">
    <property type="term" value="C:cytoplasm"/>
    <property type="evidence" value="ECO:0007669"/>
    <property type="project" value="UniProtKB-ARBA"/>
</dbReference>
<feature type="transmembrane region" description="Helical" evidence="1">
    <location>
        <begin position="266"/>
        <end position="286"/>
    </location>
</feature>
<dbReference type="Gene3D" id="3.30.530.20">
    <property type="match status" value="1"/>
</dbReference>
<keyword evidence="1" id="KW-1133">Transmembrane helix</keyword>
<dbReference type="InterPro" id="IPR002913">
    <property type="entry name" value="START_lipid-bd_dom"/>
</dbReference>
<keyword evidence="4" id="KW-1185">Reference proteome</keyword>
<dbReference type="PROSITE" id="PS50848">
    <property type="entry name" value="START"/>
    <property type="match status" value="1"/>
</dbReference>
<dbReference type="InterPro" id="IPR051213">
    <property type="entry name" value="START_lipid_transfer"/>
</dbReference>
<dbReference type="InterPro" id="IPR023393">
    <property type="entry name" value="START-like_dom_sf"/>
</dbReference>
<keyword evidence="1" id="KW-0472">Membrane</keyword>
<gene>
    <name evidence="3" type="ORF">QTP70_032194</name>
</gene>
<dbReference type="EMBL" id="JAUCMX010000014">
    <property type="protein sequence ID" value="KAK3524633.1"/>
    <property type="molecule type" value="Genomic_DNA"/>
</dbReference>
<feature type="domain" description="START" evidence="2">
    <location>
        <begin position="37"/>
        <end position="211"/>
    </location>
</feature>
<dbReference type="GO" id="GO:0035621">
    <property type="term" value="P:ER to Golgi ceramide transport"/>
    <property type="evidence" value="ECO:0007669"/>
    <property type="project" value="TreeGrafter"/>
</dbReference>
<evidence type="ECO:0000313" key="3">
    <source>
        <dbReference type="EMBL" id="KAK3524633.1"/>
    </source>
</evidence>
<dbReference type="SUPFAM" id="SSF55961">
    <property type="entry name" value="Bet v1-like"/>
    <property type="match status" value="1"/>
</dbReference>
<dbReference type="FunFam" id="3.30.530.20:FF:000003">
    <property type="entry name" value="Collagen type IV alpha-3-binding protein-like protein"/>
    <property type="match status" value="1"/>
</dbReference>
<name>A0AAE0QMD1_9TELE</name>
<sequence length="327" mass="36714">MPCGDIYSMIGTHRFAEKVEEMVQSHMTYSLQDVGGDANWQLVVEEGEMKVYRREVEENGIVLDPLKATHAVKGVTGHEVCHYFWDTEVRNDWETTVENFSIVETLSDNAIIIYQTHKRVWPASQRDVLYLSAIRKILASNENDPDTWIVCNFSVDHDNAQPSSRCVRAKINIAMICQTLVSPPEGNKEISRDNILCKITYVANGHKPRRLGSRICPESRSEAGIPQIPETFHLLRSGENCRQAHPLLRVQIVSVQHSLSTLPATAALRSFFSLQAVFLLLFLLLLNVQTLGCPRKLPRLPTILCSGPQYRRASALSVPEALTPAAL</sequence>
<dbReference type="AlphaFoldDB" id="A0AAE0QMD1"/>
<dbReference type="GO" id="GO:0008289">
    <property type="term" value="F:lipid binding"/>
    <property type="evidence" value="ECO:0007669"/>
    <property type="project" value="InterPro"/>
</dbReference>
<protein>
    <recommendedName>
        <fullName evidence="2">START domain-containing protein</fullName>
    </recommendedName>
</protein>
<dbReference type="PANTHER" id="PTHR19308:SF53">
    <property type="entry name" value="CERAMIDE TRANSFER PROTEIN"/>
    <property type="match status" value="1"/>
</dbReference>
<reference evidence="3" key="1">
    <citation type="submission" date="2023-06" db="EMBL/GenBank/DDBJ databases">
        <title>Male Hemibagrus guttatus genome.</title>
        <authorList>
            <person name="Bian C."/>
        </authorList>
    </citation>
    <scope>NUCLEOTIDE SEQUENCE</scope>
    <source>
        <strain evidence="3">Male_cb2023</strain>
        <tissue evidence="3">Muscle</tissue>
    </source>
</reference>
<keyword evidence="1" id="KW-0812">Transmembrane</keyword>
<dbReference type="Proteomes" id="UP001274896">
    <property type="component" value="Unassembled WGS sequence"/>
</dbReference>
<dbReference type="SMART" id="SM00234">
    <property type="entry name" value="START"/>
    <property type="match status" value="1"/>
</dbReference>
<comment type="caution">
    <text evidence="3">The sequence shown here is derived from an EMBL/GenBank/DDBJ whole genome shotgun (WGS) entry which is preliminary data.</text>
</comment>
<accession>A0AAE0QMD1</accession>
<dbReference type="PANTHER" id="PTHR19308">
    <property type="entry name" value="PHOSPHATIDYLCHOLINE TRANSFER PROTEIN"/>
    <property type="match status" value="1"/>
</dbReference>
<evidence type="ECO:0000259" key="2">
    <source>
        <dbReference type="PROSITE" id="PS50848"/>
    </source>
</evidence>
<evidence type="ECO:0000256" key="1">
    <source>
        <dbReference type="SAM" id="Phobius"/>
    </source>
</evidence>
<evidence type="ECO:0000313" key="4">
    <source>
        <dbReference type="Proteomes" id="UP001274896"/>
    </source>
</evidence>